<feature type="domain" description="Sialate O-acetylesterase" evidence="2">
    <location>
        <begin position="103"/>
        <end position="350"/>
    </location>
</feature>
<dbReference type="SUPFAM" id="SSF52266">
    <property type="entry name" value="SGNH hydrolase"/>
    <property type="match status" value="1"/>
</dbReference>
<dbReference type="InterPro" id="IPR005181">
    <property type="entry name" value="SASA"/>
</dbReference>
<evidence type="ECO:0000259" key="2">
    <source>
        <dbReference type="Pfam" id="PF03629"/>
    </source>
</evidence>
<dbReference type="GO" id="GO:0001681">
    <property type="term" value="F:sialate O-acetylesterase activity"/>
    <property type="evidence" value="ECO:0007669"/>
    <property type="project" value="InterPro"/>
</dbReference>
<dbReference type="EMBL" id="VSSQ01000001">
    <property type="protein sequence ID" value="MPL55254.1"/>
    <property type="molecule type" value="Genomic_DNA"/>
</dbReference>
<dbReference type="Pfam" id="PF03629">
    <property type="entry name" value="SASA"/>
    <property type="match status" value="1"/>
</dbReference>
<dbReference type="InterPro" id="IPR036514">
    <property type="entry name" value="SGNH_hydro_sf"/>
</dbReference>
<gene>
    <name evidence="3" type="ORF">SDC9_00724</name>
</gene>
<name>A0A644SKN5_9ZZZZ</name>
<keyword evidence="1" id="KW-0378">Hydrolase</keyword>
<evidence type="ECO:0000256" key="1">
    <source>
        <dbReference type="ARBA" id="ARBA00022801"/>
    </source>
</evidence>
<dbReference type="Gene3D" id="3.40.50.1110">
    <property type="entry name" value="SGNH hydrolase"/>
    <property type="match status" value="1"/>
</dbReference>
<sequence>MNKIVSFLFFTLGMYASANVHLPAIFADHMVLQRNATVNIWGHAEPNEEITLTADFLDREYKVKANSEAKFSIAFPTPREGGPYTIKLKGYNEVILKDVLLGEVWLMSGQSNMEMSAAWGIQNGEEEAAKAQEPNIRFFKVNKSSADFPQQEIVGNWSVCTPETMKQHSAVGYFFAQRLHKMLDGVSVAIIISAWGGTAAELWTPEQVFIENPELKESFQKFPPSEYYPIKTAAAYNAMIAPINSYKIAGAAWYQGETNTGNFTTYEKLLTKMIASWRAARQEEFPFYIIQIAPYSYWEDSGARIRNIQRKVAQNTPKSGLIMTADVSTSDDIHPKNKKPVGERLANLVLKNEYGKHLGLVNAPTPERVVFEGQKAVVFLQNAEGLHFKNARSPQFELAGKDGIYYPAKAVIKNNTIEIKSAQVKQPISVRYAWKNTAMPDIFNQVQLPLTTFEVK</sequence>
<organism evidence="3">
    <name type="scientific">bioreactor metagenome</name>
    <dbReference type="NCBI Taxonomy" id="1076179"/>
    <lineage>
        <taxon>unclassified sequences</taxon>
        <taxon>metagenomes</taxon>
        <taxon>ecological metagenomes</taxon>
    </lineage>
</organism>
<dbReference type="AlphaFoldDB" id="A0A644SKN5"/>
<protein>
    <recommendedName>
        <fullName evidence="2">Sialate O-acetylesterase domain-containing protein</fullName>
    </recommendedName>
</protein>
<reference evidence="3" key="1">
    <citation type="submission" date="2019-08" db="EMBL/GenBank/DDBJ databases">
        <authorList>
            <person name="Kucharzyk K."/>
            <person name="Murdoch R.W."/>
            <person name="Higgins S."/>
            <person name="Loffler F."/>
        </authorList>
    </citation>
    <scope>NUCLEOTIDE SEQUENCE</scope>
</reference>
<dbReference type="PANTHER" id="PTHR22901">
    <property type="entry name" value="SIALATE O-ACETYLESTERASE"/>
    <property type="match status" value="1"/>
</dbReference>
<dbReference type="GO" id="GO:0005975">
    <property type="term" value="P:carbohydrate metabolic process"/>
    <property type="evidence" value="ECO:0007669"/>
    <property type="project" value="TreeGrafter"/>
</dbReference>
<accession>A0A644SKN5</accession>
<dbReference type="InterPro" id="IPR039329">
    <property type="entry name" value="SIAE"/>
</dbReference>
<proteinExistence type="predicted"/>
<dbReference type="PANTHER" id="PTHR22901:SF0">
    <property type="entry name" value="SIALATE O-ACETYLESTERASE"/>
    <property type="match status" value="1"/>
</dbReference>
<comment type="caution">
    <text evidence="3">The sequence shown here is derived from an EMBL/GenBank/DDBJ whole genome shotgun (WGS) entry which is preliminary data.</text>
</comment>
<evidence type="ECO:0000313" key="3">
    <source>
        <dbReference type="EMBL" id="MPL55254.1"/>
    </source>
</evidence>